<dbReference type="InterPro" id="IPR039417">
    <property type="entry name" value="Peptidase_C1A_papain-like"/>
</dbReference>
<dbReference type="Pfam" id="PF08246">
    <property type="entry name" value="Inhibitor_I29"/>
    <property type="match status" value="1"/>
</dbReference>
<dbReference type="PANTHER" id="PTHR12411">
    <property type="entry name" value="CYSTEINE PROTEASE FAMILY C1-RELATED"/>
    <property type="match status" value="1"/>
</dbReference>
<dbReference type="PRINTS" id="PR00705">
    <property type="entry name" value="PAPAIN"/>
</dbReference>
<keyword evidence="4" id="KW-0788">Thiol protease</keyword>
<feature type="signal peptide" evidence="8">
    <location>
        <begin position="1"/>
        <end position="20"/>
    </location>
</feature>
<proteinExistence type="evidence at transcript level"/>
<keyword evidence="3" id="KW-0378">Hydrolase</keyword>
<dbReference type="GeneID" id="125505259"/>
<evidence type="ECO:0000256" key="5">
    <source>
        <dbReference type="ARBA" id="ARBA00023145"/>
    </source>
</evidence>
<evidence type="ECO:0000256" key="4">
    <source>
        <dbReference type="ARBA" id="ARBA00022807"/>
    </source>
</evidence>
<feature type="domain" description="Cathepsin propeptide inhibitor" evidence="10">
    <location>
        <begin position="24"/>
        <end position="84"/>
    </location>
</feature>
<dbReference type="InterPro" id="IPR038765">
    <property type="entry name" value="Papain-like_cys_pep_sf"/>
</dbReference>
<dbReference type="HOGENOM" id="CLU_012184_1_2_1"/>
<reference evidence="11" key="1">
    <citation type="journal article" date="2012" name="Insect Biochem. Mol. Biol.">
        <title>Transcriptome and full-length cDNA resources for the mountain pine beetle, Dendroctonus ponderosae Hopkins, a major insect pest of pine forests.</title>
        <authorList>
            <person name="Keeling C.I."/>
            <person name="Henderson H."/>
            <person name="Li M."/>
            <person name="Yuen M."/>
            <person name="Clark E.L."/>
            <person name="Fraser J.D."/>
            <person name="Huber D.P."/>
            <person name="Liao N.Y."/>
            <person name="Roderick Docking T."/>
            <person name="Birol I."/>
            <person name="Chan S.K."/>
            <person name="Taylor G.A."/>
            <person name="Palmquist D."/>
            <person name="Jones S.J."/>
            <person name="Bohlmann J."/>
        </authorList>
    </citation>
    <scope>NUCLEOTIDE SEQUENCE</scope>
    <source>
        <tissue evidence="11">Larvae</tissue>
    </source>
</reference>
<dbReference type="OrthoDB" id="10253408at2759"/>
<evidence type="ECO:0000313" key="11">
    <source>
        <dbReference type="EMBL" id="AEE62591.1"/>
    </source>
</evidence>
<keyword evidence="8" id="KW-0732">Signal</keyword>
<evidence type="ECO:0000256" key="1">
    <source>
        <dbReference type="ARBA" id="ARBA00008455"/>
    </source>
</evidence>
<keyword evidence="5" id="KW-0865">Zymogen</keyword>
<keyword evidence="6" id="KW-1015">Disulfide bond</keyword>
<dbReference type="GO" id="GO:0006508">
    <property type="term" value="P:proteolysis"/>
    <property type="evidence" value="ECO:0007669"/>
    <property type="project" value="UniProtKB-KW"/>
</dbReference>
<dbReference type="PROSITE" id="PS00640">
    <property type="entry name" value="THIOL_PROTEASE_ASN"/>
    <property type="match status" value="1"/>
</dbReference>
<dbReference type="SMART" id="SM00848">
    <property type="entry name" value="Inhibitor_I29"/>
    <property type="match status" value="1"/>
</dbReference>
<evidence type="ECO:0000256" key="3">
    <source>
        <dbReference type="ARBA" id="ARBA00022801"/>
    </source>
</evidence>
<evidence type="ECO:0000256" key="2">
    <source>
        <dbReference type="ARBA" id="ARBA00022670"/>
    </source>
</evidence>
<dbReference type="EMBL" id="BT127629">
    <property type="protein sequence ID" value="AEE62591.1"/>
    <property type="molecule type" value="mRNA"/>
</dbReference>
<feature type="domain" description="Peptidase C1A papain C-terminal" evidence="9">
    <location>
        <begin position="113"/>
        <end position="320"/>
    </location>
</feature>
<dbReference type="InterPro" id="IPR013128">
    <property type="entry name" value="Peptidase_C1A"/>
</dbReference>
<keyword evidence="7" id="KW-0812">Transmembrane</keyword>
<dbReference type="InterPro" id="IPR013201">
    <property type="entry name" value="Prot_inhib_I29"/>
</dbReference>
<dbReference type="SUPFAM" id="SSF54001">
    <property type="entry name" value="Cysteine proteinases"/>
    <property type="match status" value="1"/>
</dbReference>
<dbReference type="InterPro" id="IPR000169">
    <property type="entry name" value="Pept_cys_AS"/>
</dbReference>
<dbReference type="CDD" id="cd02248">
    <property type="entry name" value="Peptidase_C1A"/>
    <property type="match status" value="1"/>
</dbReference>
<dbReference type="PROSITE" id="PS00139">
    <property type="entry name" value="THIOL_PROTEASE_CYS"/>
    <property type="match status" value="1"/>
</dbReference>
<name>J3JWL1_DENPD</name>
<dbReference type="AlphaFoldDB" id="J3JWL1"/>
<organism evidence="11">
    <name type="scientific">Dendroctonus ponderosae</name>
    <name type="common">Mountain pine beetle</name>
    <dbReference type="NCBI Taxonomy" id="77166"/>
    <lineage>
        <taxon>Eukaryota</taxon>
        <taxon>Metazoa</taxon>
        <taxon>Ecdysozoa</taxon>
        <taxon>Arthropoda</taxon>
        <taxon>Hexapoda</taxon>
        <taxon>Insecta</taxon>
        <taxon>Pterygota</taxon>
        <taxon>Neoptera</taxon>
        <taxon>Endopterygota</taxon>
        <taxon>Coleoptera</taxon>
        <taxon>Polyphaga</taxon>
        <taxon>Cucujiformia</taxon>
        <taxon>Curculionidae</taxon>
        <taxon>Scolytinae</taxon>
        <taxon>Dendroctonus</taxon>
    </lineage>
</organism>
<dbReference type="RefSeq" id="XP_048524685.1">
    <property type="nucleotide sequence ID" value="XM_048668728.1"/>
</dbReference>
<keyword evidence="7" id="KW-1133">Transmembrane helix</keyword>
<sequence length="359" mass="39906">MLLYSLILFFMLTAKNGAFATETFVTFQQKYGKVYQNDSELSVREEIFKENLAKIEEHNKQFQQNLVSYELGLNQFSDLTEAEFQALLTMSPLTDQLTKQMEKYNSEFDIKTAPVSVNWAEKGVVTPVKNQGNCGSCWTFTTTGTIESRLALKTGSLVSLSEQQLLDCNRVNAGCDGGVLSYALQYVESAGLTTEDEYPYKAWNGTCNSTHKPVAAYTKGYTLIYTRSESDLMKAVAEGPVAVALNADLLQYYSKGIFNPSACSSTVNHGGLVVGYEENATLPYWIIKNSWGATWGENGYFRMAKGYNLCGITSQPIYPTKVSNTPIQDDSYGGASFMYQNYATCFLGLIACFLWNLFA</sequence>
<dbReference type="InterPro" id="IPR000668">
    <property type="entry name" value="Peptidase_C1A_C"/>
</dbReference>
<dbReference type="InterPro" id="IPR025661">
    <property type="entry name" value="Pept_asp_AS"/>
</dbReference>
<evidence type="ECO:0000256" key="7">
    <source>
        <dbReference type="SAM" id="Phobius"/>
    </source>
</evidence>
<dbReference type="SMART" id="SM00645">
    <property type="entry name" value="Pept_C1"/>
    <property type="match status" value="1"/>
</dbReference>
<evidence type="ECO:0000259" key="9">
    <source>
        <dbReference type="SMART" id="SM00645"/>
    </source>
</evidence>
<protein>
    <submittedName>
        <fullName evidence="11">Uncharacterized protein</fullName>
    </submittedName>
</protein>
<accession>J3JWL1</accession>
<dbReference type="GO" id="GO:0008234">
    <property type="term" value="F:cysteine-type peptidase activity"/>
    <property type="evidence" value="ECO:0007669"/>
    <property type="project" value="UniProtKB-KW"/>
</dbReference>
<dbReference type="FunFam" id="3.90.70.10:FF:000109">
    <property type="entry name" value="Cysteine protease"/>
    <property type="match status" value="1"/>
</dbReference>
<dbReference type="Gene3D" id="3.90.70.10">
    <property type="entry name" value="Cysteine proteinases"/>
    <property type="match status" value="1"/>
</dbReference>
<feature type="chain" id="PRO_5018787393" evidence="8">
    <location>
        <begin position="21"/>
        <end position="359"/>
    </location>
</feature>
<keyword evidence="7" id="KW-0472">Membrane</keyword>
<comment type="similarity">
    <text evidence="1">Belongs to the peptidase C1 family.</text>
</comment>
<evidence type="ECO:0000256" key="8">
    <source>
        <dbReference type="SAM" id="SignalP"/>
    </source>
</evidence>
<evidence type="ECO:0000259" key="10">
    <source>
        <dbReference type="SMART" id="SM00848"/>
    </source>
</evidence>
<feature type="transmembrane region" description="Helical" evidence="7">
    <location>
        <begin position="337"/>
        <end position="358"/>
    </location>
</feature>
<dbReference type="MEROPS" id="I29.003"/>
<dbReference type="Pfam" id="PF00112">
    <property type="entry name" value="Peptidase_C1"/>
    <property type="match status" value="1"/>
</dbReference>
<keyword evidence="2" id="KW-0645">Protease</keyword>
<dbReference type="KEGG" id="dpa:125505259"/>
<evidence type="ECO:0000256" key="6">
    <source>
        <dbReference type="ARBA" id="ARBA00023157"/>
    </source>
</evidence>